<dbReference type="EMBL" id="LUUK01000156">
    <property type="protein sequence ID" value="OAI19580.1"/>
    <property type="molecule type" value="Genomic_DNA"/>
</dbReference>
<evidence type="ECO:0000313" key="2">
    <source>
        <dbReference type="EMBL" id="OAI19580.1"/>
    </source>
</evidence>
<dbReference type="InterPro" id="IPR025333">
    <property type="entry name" value="DUF4239"/>
</dbReference>
<dbReference type="OrthoDB" id="116415at2"/>
<sequence>MTEFMYDIDSVLIAGVLLVSMLLAIESGYRLGSRSEHVTGEDFKQHVNATSASLLGILALLLGFTFSLSLQRYDSRSEAVVDEANAIGTTYLRSRMLPAGVRDEVGKLLHEYVDLRVKAGEIDLTAHQTLSEMAAETGRLHSALWDYARRAVELDPRPVTSGLFVQTLNELIDNYGKRDAELARHVPEFVLILLYITFIMTGAVVGYATGLAGHRPSFVTHILVGLIVILVFIIVDLDRPRRGWIQVSQKSMLDLQTDIRELSGVGKQ</sequence>
<evidence type="ECO:0008006" key="4">
    <source>
        <dbReference type="Google" id="ProtNLM"/>
    </source>
</evidence>
<feature type="transmembrane region" description="Helical" evidence="1">
    <location>
        <begin position="49"/>
        <end position="70"/>
    </location>
</feature>
<keyword evidence="1" id="KW-1133">Transmembrane helix</keyword>
<protein>
    <recommendedName>
        <fullName evidence="4">DUF4239 domain-containing protein</fullName>
    </recommendedName>
</protein>
<accession>A0A177NRC5</accession>
<proteinExistence type="predicted"/>
<feature type="transmembrane region" description="Helical" evidence="1">
    <location>
        <begin position="218"/>
        <end position="237"/>
    </location>
</feature>
<dbReference type="RefSeq" id="WP_082885494.1">
    <property type="nucleotide sequence ID" value="NZ_LUUK01000156.1"/>
</dbReference>
<reference evidence="3" key="1">
    <citation type="submission" date="2016-03" db="EMBL/GenBank/DDBJ databases">
        <authorList>
            <person name="Heylen K."/>
            <person name="De Vos P."/>
            <person name="Vekeman B."/>
        </authorList>
    </citation>
    <scope>NUCLEOTIDE SEQUENCE [LARGE SCALE GENOMIC DNA]</scope>
    <source>
        <strain evidence="3">R-45383</strain>
    </source>
</reference>
<comment type="caution">
    <text evidence="2">The sequence shown here is derived from an EMBL/GenBank/DDBJ whole genome shotgun (WGS) entry which is preliminary data.</text>
</comment>
<keyword evidence="1" id="KW-0472">Membrane</keyword>
<feature type="transmembrane region" description="Helical" evidence="1">
    <location>
        <begin position="12"/>
        <end position="29"/>
    </location>
</feature>
<dbReference type="Proteomes" id="UP000077628">
    <property type="component" value="Unassembled WGS sequence"/>
</dbReference>
<dbReference type="Pfam" id="PF14023">
    <property type="entry name" value="Bestrophin-like"/>
    <property type="match status" value="1"/>
</dbReference>
<gene>
    <name evidence="2" type="ORF">A1355_04320</name>
</gene>
<keyword evidence="1" id="KW-0812">Transmembrane</keyword>
<evidence type="ECO:0000313" key="3">
    <source>
        <dbReference type="Proteomes" id="UP000077628"/>
    </source>
</evidence>
<feature type="transmembrane region" description="Helical" evidence="1">
    <location>
        <begin position="189"/>
        <end position="212"/>
    </location>
</feature>
<evidence type="ECO:0000256" key="1">
    <source>
        <dbReference type="SAM" id="Phobius"/>
    </source>
</evidence>
<organism evidence="2 3">
    <name type="scientific">Methylomonas koyamae</name>
    <dbReference type="NCBI Taxonomy" id="702114"/>
    <lineage>
        <taxon>Bacteria</taxon>
        <taxon>Pseudomonadati</taxon>
        <taxon>Pseudomonadota</taxon>
        <taxon>Gammaproteobacteria</taxon>
        <taxon>Methylococcales</taxon>
        <taxon>Methylococcaceae</taxon>
        <taxon>Methylomonas</taxon>
    </lineage>
</organism>
<dbReference type="STRING" id="702114.A1355_04320"/>
<dbReference type="AlphaFoldDB" id="A0A177NRC5"/>
<name>A0A177NRC5_9GAMM</name>
<keyword evidence="3" id="KW-1185">Reference proteome</keyword>